<dbReference type="Proteomes" id="UP001194580">
    <property type="component" value="Unassembled WGS sequence"/>
</dbReference>
<gene>
    <name evidence="3" type="ORF">BGZ95_005039</name>
</gene>
<feature type="compositionally biased region" description="Basic and acidic residues" evidence="1">
    <location>
        <begin position="35"/>
        <end position="59"/>
    </location>
</feature>
<evidence type="ECO:0000256" key="1">
    <source>
        <dbReference type="SAM" id="MobiDB-lite"/>
    </source>
</evidence>
<sequence length="470" mass="50242">MADATTSYEGYMTRPVPGAEPTPPPSPPAQPKPEPPPKPERQPDPEPQPKPERQPDDPKPQPNPQRDPVPYPEADPTTRQSQPTTSRAEGPQESPPPPEPEVLSAASTTTITTRDDGGGGITTEPTQQTSPLPPPAQRTSSASLPGNITFRPGSPTAYRYPNDTSATTAPSISGSVISGPLTGVVFAFAFLGALVIGLVTGFLIAKYTRFGGGGARSRRQQRDDLTEQLRLLTDTLGQRNNNNDIHDRYFDNPPQHQFQYDRSYLDDEKLPHTSSATAGNNRAETMVPLYTHNRQSVASTVTGTAGGEGDTERLRPHSDHSRYQDWDLVGTPLMSPNPNNETHFARASAVGSTPMGLMTTTIAGVSTNKPGGGGRGSAESGSLFNPRVFHLPPTQLPPDVDINGPKGEWYHSGSNVGGGGGGNISRTSVTDLNEFERRRPQIQEEGVGGEDSLFDVGCPTNNPHVTAIME</sequence>
<evidence type="ECO:0000256" key="2">
    <source>
        <dbReference type="SAM" id="Phobius"/>
    </source>
</evidence>
<comment type="caution">
    <text evidence="3">The sequence shown here is derived from an EMBL/GenBank/DDBJ whole genome shotgun (WGS) entry which is preliminary data.</text>
</comment>
<keyword evidence="2" id="KW-0812">Transmembrane</keyword>
<accession>A0AAD4D2Q5</accession>
<keyword evidence="4" id="KW-1185">Reference proteome</keyword>
<keyword evidence="2" id="KW-0472">Membrane</keyword>
<keyword evidence="2" id="KW-1133">Transmembrane helix</keyword>
<protein>
    <submittedName>
        <fullName evidence="3">Uncharacterized protein</fullName>
    </submittedName>
</protein>
<feature type="compositionally biased region" description="Polar residues" evidence="1">
    <location>
        <begin position="77"/>
        <end position="87"/>
    </location>
</feature>
<feature type="region of interest" description="Disordered" evidence="1">
    <location>
        <begin position="300"/>
        <end position="323"/>
    </location>
</feature>
<feature type="compositionally biased region" description="Basic and acidic residues" evidence="1">
    <location>
        <begin position="310"/>
        <end position="323"/>
    </location>
</feature>
<organism evidence="3 4">
    <name type="scientific">Linnemannia exigua</name>
    <dbReference type="NCBI Taxonomy" id="604196"/>
    <lineage>
        <taxon>Eukaryota</taxon>
        <taxon>Fungi</taxon>
        <taxon>Fungi incertae sedis</taxon>
        <taxon>Mucoromycota</taxon>
        <taxon>Mortierellomycotina</taxon>
        <taxon>Mortierellomycetes</taxon>
        <taxon>Mortierellales</taxon>
        <taxon>Mortierellaceae</taxon>
        <taxon>Linnemannia</taxon>
    </lineage>
</organism>
<feature type="region of interest" description="Disordered" evidence="1">
    <location>
        <begin position="1"/>
        <end position="162"/>
    </location>
</feature>
<feature type="transmembrane region" description="Helical" evidence="2">
    <location>
        <begin position="181"/>
        <end position="205"/>
    </location>
</feature>
<feature type="compositionally biased region" description="Polar residues" evidence="1">
    <location>
        <begin position="137"/>
        <end position="146"/>
    </location>
</feature>
<feature type="compositionally biased region" description="Pro residues" evidence="1">
    <location>
        <begin position="18"/>
        <end position="34"/>
    </location>
</feature>
<dbReference type="EMBL" id="JAAAIL010002331">
    <property type="protein sequence ID" value="KAG0258194.1"/>
    <property type="molecule type" value="Genomic_DNA"/>
</dbReference>
<dbReference type="AlphaFoldDB" id="A0AAD4D2Q5"/>
<evidence type="ECO:0000313" key="3">
    <source>
        <dbReference type="EMBL" id="KAG0258194.1"/>
    </source>
</evidence>
<name>A0AAD4D2Q5_9FUNG</name>
<reference evidence="3" key="1">
    <citation type="journal article" date="2020" name="Fungal Divers.">
        <title>Resolving the Mortierellaceae phylogeny through synthesis of multi-gene phylogenetics and phylogenomics.</title>
        <authorList>
            <person name="Vandepol N."/>
            <person name="Liber J."/>
            <person name="Desiro A."/>
            <person name="Na H."/>
            <person name="Kennedy M."/>
            <person name="Barry K."/>
            <person name="Grigoriev I.V."/>
            <person name="Miller A.N."/>
            <person name="O'Donnell K."/>
            <person name="Stajich J.E."/>
            <person name="Bonito G."/>
        </authorList>
    </citation>
    <scope>NUCLEOTIDE SEQUENCE</scope>
    <source>
        <strain evidence="3">NRRL 28262</strain>
    </source>
</reference>
<feature type="compositionally biased region" description="Pro residues" evidence="1">
    <location>
        <begin position="60"/>
        <end position="73"/>
    </location>
</feature>
<proteinExistence type="predicted"/>
<evidence type="ECO:0000313" key="4">
    <source>
        <dbReference type="Proteomes" id="UP001194580"/>
    </source>
</evidence>